<dbReference type="Proteomes" id="UP000250550">
    <property type="component" value="Unassembled WGS sequence"/>
</dbReference>
<dbReference type="PIRSF" id="PIRSF000429">
    <property type="entry name" value="Ac-CoA_Ac_transf"/>
    <property type="match status" value="1"/>
</dbReference>
<evidence type="ECO:0000256" key="2">
    <source>
        <dbReference type="ARBA" id="ARBA00010982"/>
    </source>
</evidence>
<evidence type="ECO:0000256" key="6">
    <source>
        <dbReference type="ARBA" id="ARBA00030755"/>
    </source>
</evidence>
<dbReference type="RefSeq" id="WP_015538445.1">
    <property type="nucleotide sequence ID" value="NZ_CP157369.1"/>
</dbReference>
<evidence type="ECO:0000313" key="16">
    <source>
        <dbReference type="EMBL" id="RAW67284.1"/>
    </source>
</evidence>
<dbReference type="Pfam" id="PF00108">
    <property type="entry name" value="Thiolase_N"/>
    <property type="match status" value="1"/>
</dbReference>
<evidence type="ECO:0000313" key="22">
    <source>
        <dbReference type="Proteomes" id="UP000477010"/>
    </source>
</evidence>
<reference evidence="13 18" key="1">
    <citation type="submission" date="2015-09" db="EMBL/GenBank/DDBJ databases">
        <authorList>
            <consortium name="Pathogen Informatics"/>
        </authorList>
    </citation>
    <scope>NUCLEOTIDE SEQUENCE [LARGE SCALE GENOMIC DNA]</scope>
    <source>
        <strain evidence="13 18">2789STDY5834970</strain>
    </source>
</reference>
<dbReference type="EMBL" id="CYXN01000001">
    <property type="protein sequence ID" value="CUM72234.1"/>
    <property type="molecule type" value="Genomic_DNA"/>
</dbReference>
<feature type="active site" description="Proton acceptor" evidence="9">
    <location>
        <position position="391"/>
    </location>
</feature>
<evidence type="ECO:0000313" key="18">
    <source>
        <dbReference type="Proteomes" id="UP000095649"/>
    </source>
</evidence>
<evidence type="ECO:0000313" key="20">
    <source>
        <dbReference type="Proteomes" id="UP000250550"/>
    </source>
</evidence>
<dbReference type="EMBL" id="PRLF01000001">
    <property type="protein sequence ID" value="RAW67284.1"/>
    <property type="molecule type" value="Genomic_DNA"/>
</dbReference>
<dbReference type="CDD" id="cd00751">
    <property type="entry name" value="thiolase"/>
    <property type="match status" value="1"/>
</dbReference>
<evidence type="ECO:0000256" key="7">
    <source>
        <dbReference type="ARBA" id="ARBA00044137"/>
    </source>
</evidence>
<evidence type="ECO:0000256" key="1">
    <source>
        <dbReference type="ARBA" id="ARBA00004496"/>
    </source>
</evidence>
<dbReference type="InterPro" id="IPR020617">
    <property type="entry name" value="Thiolase_C"/>
</dbReference>
<evidence type="ECO:0000256" key="8">
    <source>
        <dbReference type="ARBA" id="ARBA00051550"/>
    </source>
</evidence>
<dbReference type="AlphaFoldDB" id="A0A173R2N2"/>
<dbReference type="Gene3D" id="3.40.47.10">
    <property type="match status" value="2"/>
</dbReference>
<dbReference type="PROSITE" id="PS00099">
    <property type="entry name" value="THIOLASE_3"/>
    <property type="match status" value="1"/>
</dbReference>
<evidence type="ECO:0000259" key="12">
    <source>
        <dbReference type="Pfam" id="PF02803"/>
    </source>
</evidence>
<dbReference type="EMBL" id="QVFB01000021">
    <property type="protein sequence ID" value="RGC16378.1"/>
    <property type="molecule type" value="Genomic_DNA"/>
</dbReference>
<dbReference type="Proteomes" id="UP000095649">
    <property type="component" value="Unassembled WGS sequence"/>
</dbReference>
<dbReference type="InterPro" id="IPR020610">
    <property type="entry name" value="Thiolase_AS"/>
</dbReference>
<dbReference type="InterPro" id="IPR020616">
    <property type="entry name" value="Thiolase_N"/>
</dbReference>
<dbReference type="InterPro" id="IPR016039">
    <property type="entry name" value="Thiolase-like"/>
</dbReference>
<name>A0A173R2N2_9FIRM</name>
<reference evidence="14 22" key="6">
    <citation type="journal article" date="2019" name="Nat. Med.">
        <title>A library of human gut bacterial isolates paired with longitudinal multiomics data enables mechanistic microbiome research.</title>
        <authorList>
            <person name="Poyet M."/>
            <person name="Groussin M."/>
            <person name="Gibbons S.M."/>
            <person name="Avila-Pacheco J."/>
            <person name="Jiang X."/>
            <person name="Kearney S.M."/>
            <person name="Perrotta A.R."/>
            <person name="Berdy B."/>
            <person name="Zhao S."/>
            <person name="Lieberman T.D."/>
            <person name="Swanson P.K."/>
            <person name="Smith M."/>
            <person name="Roesemann S."/>
            <person name="Alexander J.E."/>
            <person name="Rich S.A."/>
            <person name="Livny J."/>
            <person name="Vlamakis H."/>
            <person name="Clish C."/>
            <person name="Bullock K."/>
            <person name="Deik A."/>
            <person name="Scott J."/>
            <person name="Pierce K.A."/>
            <person name="Xavier R.J."/>
            <person name="Alm E.J."/>
        </authorList>
    </citation>
    <scope>NUCLEOTIDE SEQUENCE [LARGE SCALE GENOMIC DNA]</scope>
    <source>
        <strain evidence="14 22">BIOML-B9</strain>
    </source>
</reference>
<dbReference type="Proteomes" id="UP000219901">
    <property type="component" value="Unassembled WGS sequence"/>
</dbReference>
<reference evidence="15 19" key="2">
    <citation type="journal article" date="2017" name="Front. Microbiol.">
        <title>New Insights into the Diversity of the Genus Faecalibacterium.</title>
        <authorList>
            <person name="Benevides L."/>
            <person name="Burman S."/>
            <person name="Martin R."/>
            <person name="Robert V."/>
            <person name="Thomas M."/>
            <person name="Miquel S."/>
            <person name="Chain F."/>
            <person name="Sokol H."/>
            <person name="Bermudez-Humaran L.G."/>
            <person name="Morrison M."/>
            <person name="Langella P."/>
            <person name="Azevedo V.A."/>
            <person name="Chatel J.M."/>
            <person name="Soares S."/>
        </authorList>
    </citation>
    <scope>NUCLEOTIDE SEQUENCE [LARGE SCALE GENOMIC DNA]</scope>
    <source>
        <strain evidence="15 19">CNCM I 4546</strain>
    </source>
</reference>
<dbReference type="PROSITE" id="PS00737">
    <property type="entry name" value="THIOLASE_2"/>
    <property type="match status" value="1"/>
</dbReference>
<evidence type="ECO:0000256" key="9">
    <source>
        <dbReference type="PIRSR" id="PIRSR000429-1"/>
    </source>
</evidence>
<dbReference type="GO" id="GO:0005737">
    <property type="term" value="C:cytoplasm"/>
    <property type="evidence" value="ECO:0007669"/>
    <property type="project" value="UniProtKB-SubCell"/>
</dbReference>
<reference evidence="17 21" key="5">
    <citation type="submission" date="2018-08" db="EMBL/GenBank/DDBJ databases">
        <title>A genome reference for cultivated species of the human gut microbiota.</title>
        <authorList>
            <person name="Zou Y."/>
            <person name="Xue W."/>
            <person name="Luo G."/>
        </authorList>
    </citation>
    <scope>NUCLEOTIDE SEQUENCE [LARGE SCALE GENOMIC DNA]</scope>
    <source>
        <strain evidence="17 21">AM37-13AC</strain>
    </source>
</reference>
<feature type="active site" description="Acyl-thioester intermediate" evidence="9">
    <location>
        <position position="88"/>
    </location>
</feature>
<dbReference type="EMBL" id="NMTV01000071">
    <property type="protein sequence ID" value="PDX71335.1"/>
    <property type="molecule type" value="Genomic_DNA"/>
</dbReference>
<dbReference type="PANTHER" id="PTHR18919:SF107">
    <property type="entry name" value="ACETYL-COA ACETYLTRANSFERASE, CYTOSOLIC"/>
    <property type="match status" value="1"/>
</dbReference>
<evidence type="ECO:0000313" key="13">
    <source>
        <dbReference type="EMBL" id="CUM72234.1"/>
    </source>
</evidence>
<evidence type="ECO:0000259" key="11">
    <source>
        <dbReference type="Pfam" id="PF00108"/>
    </source>
</evidence>
<protein>
    <recommendedName>
        <fullName evidence="7">Acetyl-CoA acetyltransferase</fullName>
        <ecNumber evidence="3">2.3.1.9</ecNumber>
    </recommendedName>
    <alternativeName>
        <fullName evidence="6">Acetoacetyl-CoA thiolase</fullName>
    </alternativeName>
</protein>
<dbReference type="Proteomes" id="UP000477010">
    <property type="component" value="Unassembled WGS sequence"/>
</dbReference>
<evidence type="ECO:0000313" key="19">
    <source>
        <dbReference type="Proteomes" id="UP000219901"/>
    </source>
</evidence>
<feature type="active site" description="Proton acceptor" evidence="9">
    <location>
        <position position="361"/>
    </location>
</feature>
<feature type="domain" description="Thiolase C-terminal" evidence="12">
    <location>
        <begin position="283"/>
        <end position="403"/>
    </location>
</feature>
<sequence>MKKIVIASACRTAIGKFGGTLANVPATELGSIVIKEALNRANVKPEQVDHVYMGCVIQAGLGQNVARQAALKAGLPIETPAVTVNVVCGSGLNCVNMAAQMIEAGDADIVVAGGMENMDMAPFALQKARYGYRMGAPMGKSEIVDTMVNDALWDACGFNKHMGMTAENVCTNETYQKKYGYSPITREMLDEFSYNSQLKADKAIKDGAFKDEIVPVVIKGKKGDTVFDTDEGPRLSAPEVLAKLKPAFTKDGIVTAGNSSAINDGAAALVVMSEEKAKELGVKPLATWVAGALAGVEPEVMGLGPIAATKKVMAKTGMTVADMDLVEANEAFAAQSIAVGEALGFDKDKLNVNGGAIALGHPVGASGARILVTLLYAMKHRGAHKGLATLCIGGGMGCATIVEMD</sequence>
<comment type="catalytic activity">
    <reaction evidence="8">
        <text>2 acetyl-CoA = acetoacetyl-CoA + CoA</text>
        <dbReference type="Rhea" id="RHEA:21036"/>
        <dbReference type="ChEBI" id="CHEBI:57286"/>
        <dbReference type="ChEBI" id="CHEBI:57287"/>
        <dbReference type="ChEBI" id="CHEBI:57288"/>
        <dbReference type="EC" id="2.3.1.9"/>
    </reaction>
</comment>
<evidence type="ECO:0000256" key="3">
    <source>
        <dbReference type="ARBA" id="ARBA00012705"/>
    </source>
</evidence>
<organism evidence="13 18">
    <name type="scientific">Faecalibacterium prausnitzii</name>
    <dbReference type="NCBI Taxonomy" id="853"/>
    <lineage>
        <taxon>Bacteria</taxon>
        <taxon>Bacillati</taxon>
        <taxon>Bacillota</taxon>
        <taxon>Clostridia</taxon>
        <taxon>Eubacteriales</taxon>
        <taxon>Oscillospiraceae</taxon>
        <taxon>Faecalibacterium</taxon>
    </lineage>
</organism>
<feature type="domain" description="Thiolase N-terminal" evidence="11">
    <location>
        <begin position="4"/>
        <end position="275"/>
    </location>
</feature>
<gene>
    <name evidence="13" type="primary">thlA</name>
    <name evidence="16" type="ORF">C4N21_01000</name>
    <name evidence="15" type="ORF">CGS55_14220</name>
    <name evidence="17" type="ORF">DW855_11995</name>
    <name evidence="13" type="ORF">ERS852582_00226</name>
    <name evidence="14" type="ORF">GKD85_00710</name>
</gene>
<dbReference type="OrthoDB" id="9764892at2"/>
<evidence type="ECO:0000256" key="5">
    <source>
        <dbReference type="ARBA" id="ARBA00023315"/>
    </source>
</evidence>
<accession>A0A173R2N2</accession>
<evidence type="ECO:0000313" key="17">
    <source>
        <dbReference type="EMBL" id="RGC16378.1"/>
    </source>
</evidence>
<dbReference type="Pfam" id="PF02803">
    <property type="entry name" value="Thiolase_C"/>
    <property type="match status" value="1"/>
</dbReference>
<evidence type="ECO:0000313" key="14">
    <source>
        <dbReference type="EMBL" id="MSC79361.1"/>
    </source>
</evidence>
<keyword evidence="4 10" id="KW-0808">Transferase</keyword>
<reference evidence="15" key="3">
    <citation type="submission" date="2017-07" db="EMBL/GenBank/DDBJ databases">
        <authorList>
            <person name="Sun Z.S."/>
            <person name="Albrecht U."/>
            <person name="Echele G."/>
            <person name="Lee C.C."/>
        </authorList>
    </citation>
    <scope>NUCLEOTIDE SEQUENCE</scope>
    <source>
        <strain evidence="15">CNCM I 4546</strain>
    </source>
</reference>
<evidence type="ECO:0000256" key="4">
    <source>
        <dbReference type="ARBA" id="ARBA00022679"/>
    </source>
</evidence>
<comment type="subcellular location">
    <subcellularLocation>
        <location evidence="1">Cytoplasm</location>
    </subcellularLocation>
</comment>
<dbReference type="EMBL" id="WKQE01000001">
    <property type="protein sequence ID" value="MSC79361.1"/>
    <property type="molecule type" value="Genomic_DNA"/>
</dbReference>
<dbReference type="Proteomes" id="UP000260733">
    <property type="component" value="Unassembled WGS sequence"/>
</dbReference>
<evidence type="ECO:0000313" key="21">
    <source>
        <dbReference type="Proteomes" id="UP000260733"/>
    </source>
</evidence>
<dbReference type="InterPro" id="IPR020613">
    <property type="entry name" value="Thiolase_CS"/>
</dbReference>
<reference evidence="16 20" key="4">
    <citation type="submission" date="2018-02" db="EMBL/GenBank/DDBJ databases">
        <title>Complete genome sequencing of Faecalibacterium prausnitzii strains isolated from the human gut.</title>
        <authorList>
            <person name="Fitzgerald B.C."/>
            <person name="Shkoporov A.N."/>
            <person name="Ross P.R."/>
            <person name="Hill C."/>
        </authorList>
    </citation>
    <scope>NUCLEOTIDE SEQUENCE [LARGE SCALE GENOMIC DNA]</scope>
    <source>
        <strain evidence="16 20">APC924/119</strain>
    </source>
</reference>
<dbReference type="FunFam" id="3.40.47.10:FF:000010">
    <property type="entry name" value="Acetyl-CoA acetyltransferase (Thiolase)"/>
    <property type="match status" value="1"/>
</dbReference>
<evidence type="ECO:0000256" key="10">
    <source>
        <dbReference type="RuleBase" id="RU003557"/>
    </source>
</evidence>
<dbReference type="SUPFAM" id="SSF53901">
    <property type="entry name" value="Thiolase-like"/>
    <property type="match status" value="2"/>
</dbReference>
<dbReference type="GO" id="GO:0003985">
    <property type="term" value="F:acetyl-CoA C-acetyltransferase activity"/>
    <property type="evidence" value="ECO:0007669"/>
    <property type="project" value="UniProtKB-EC"/>
</dbReference>
<dbReference type="EC" id="2.3.1.9" evidence="3"/>
<comment type="similarity">
    <text evidence="2 10">Belongs to the thiolase-like superfamily. Thiolase family.</text>
</comment>
<evidence type="ECO:0000313" key="15">
    <source>
        <dbReference type="EMBL" id="PDX71335.1"/>
    </source>
</evidence>
<dbReference type="PANTHER" id="PTHR18919">
    <property type="entry name" value="ACETYL-COA C-ACYLTRANSFERASE"/>
    <property type="match status" value="1"/>
</dbReference>
<dbReference type="InterPro" id="IPR002155">
    <property type="entry name" value="Thiolase"/>
</dbReference>
<keyword evidence="5 10" id="KW-0012">Acyltransferase</keyword>
<dbReference type="NCBIfam" id="TIGR01930">
    <property type="entry name" value="AcCoA-C-Actrans"/>
    <property type="match status" value="1"/>
</dbReference>
<proteinExistence type="inferred from homology"/>